<dbReference type="GO" id="GO:0003755">
    <property type="term" value="F:peptidyl-prolyl cis-trans isomerase activity"/>
    <property type="evidence" value="ECO:0007669"/>
    <property type="project" value="UniProtKB-UniRule"/>
</dbReference>
<dbReference type="InterPro" id="IPR036611">
    <property type="entry name" value="Trigger_fac_ribosome-bd_sf"/>
</dbReference>
<comment type="catalytic activity">
    <reaction evidence="1 12 13">
        <text>[protein]-peptidylproline (omega=180) = [protein]-peptidylproline (omega=0)</text>
        <dbReference type="Rhea" id="RHEA:16237"/>
        <dbReference type="Rhea" id="RHEA-COMP:10747"/>
        <dbReference type="Rhea" id="RHEA-COMP:10748"/>
        <dbReference type="ChEBI" id="CHEBI:83833"/>
        <dbReference type="ChEBI" id="CHEBI:83834"/>
        <dbReference type="EC" id="5.2.1.8"/>
    </reaction>
</comment>
<protein>
    <recommendedName>
        <fullName evidence="4 12">Trigger factor</fullName>
        <shortName evidence="12">TF</shortName>
        <ecNumber evidence="3 12">5.2.1.8</ecNumber>
    </recommendedName>
    <alternativeName>
        <fullName evidence="11 12">PPIase</fullName>
    </alternativeName>
</protein>
<keyword evidence="8 12" id="KW-0413">Isomerase</keyword>
<dbReference type="SUPFAM" id="SSF54534">
    <property type="entry name" value="FKBP-like"/>
    <property type="match status" value="1"/>
</dbReference>
<evidence type="ECO:0000313" key="17">
    <source>
        <dbReference type="EMBL" id="MBD2181562.1"/>
    </source>
</evidence>
<evidence type="ECO:0000256" key="13">
    <source>
        <dbReference type="PROSITE-ProRule" id="PRU00277"/>
    </source>
</evidence>
<dbReference type="GO" id="GO:0043022">
    <property type="term" value="F:ribosome binding"/>
    <property type="evidence" value="ECO:0007669"/>
    <property type="project" value="TreeGrafter"/>
</dbReference>
<evidence type="ECO:0000256" key="11">
    <source>
        <dbReference type="ARBA" id="ARBA00029986"/>
    </source>
</evidence>
<dbReference type="Pfam" id="PF00254">
    <property type="entry name" value="FKBP_C"/>
    <property type="match status" value="1"/>
</dbReference>
<evidence type="ECO:0000256" key="5">
    <source>
        <dbReference type="ARBA" id="ARBA00022618"/>
    </source>
</evidence>
<dbReference type="SUPFAM" id="SSF102735">
    <property type="entry name" value="Trigger factor ribosome-binding domain"/>
    <property type="match status" value="1"/>
</dbReference>
<dbReference type="RefSeq" id="WP_190464368.1">
    <property type="nucleotide sequence ID" value="NZ_JACJPW010000022.1"/>
</dbReference>
<dbReference type="Gene3D" id="3.30.70.1050">
    <property type="entry name" value="Trigger factor ribosome-binding domain"/>
    <property type="match status" value="1"/>
</dbReference>
<organism evidence="17 18">
    <name type="scientific">Aerosakkonema funiforme FACHB-1375</name>
    <dbReference type="NCBI Taxonomy" id="2949571"/>
    <lineage>
        <taxon>Bacteria</taxon>
        <taxon>Bacillati</taxon>
        <taxon>Cyanobacteriota</taxon>
        <taxon>Cyanophyceae</taxon>
        <taxon>Oscillatoriophycideae</taxon>
        <taxon>Aerosakkonematales</taxon>
        <taxon>Aerosakkonemataceae</taxon>
        <taxon>Aerosakkonema</taxon>
    </lineage>
</organism>
<evidence type="ECO:0000259" key="16">
    <source>
        <dbReference type="PROSITE" id="PS50059"/>
    </source>
</evidence>
<dbReference type="Gene3D" id="1.10.3120.10">
    <property type="entry name" value="Trigger factor, C-terminal domain"/>
    <property type="match status" value="1"/>
</dbReference>
<name>A0A926VD14_9CYAN</name>
<dbReference type="AlphaFoldDB" id="A0A926VD14"/>
<reference evidence="17" key="2">
    <citation type="submission" date="2020-08" db="EMBL/GenBank/DDBJ databases">
        <authorList>
            <person name="Chen M."/>
            <person name="Teng W."/>
            <person name="Zhao L."/>
            <person name="Hu C."/>
            <person name="Zhou Y."/>
            <person name="Han B."/>
            <person name="Song L."/>
            <person name="Shu W."/>
        </authorList>
    </citation>
    <scope>NUCLEOTIDE SEQUENCE</scope>
    <source>
        <strain evidence="17">FACHB-1375</strain>
    </source>
</reference>
<feature type="domain" description="PPIase FKBP-type" evidence="16">
    <location>
        <begin position="169"/>
        <end position="258"/>
    </location>
</feature>
<dbReference type="InterPro" id="IPR027304">
    <property type="entry name" value="Trigger_fact/SurA_dom_sf"/>
</dbReference>
<keyword evidence="5 12" id="KW-0132">Cell division</keyword>
<dbReference type="GO" id="GO:0051083">
    <property type="term" value="P:'de novo' cotranslational protein folding"/>
    <property type="evidence" value="ECO:0007669"/>
    <property type="project" value="TreeGrafter"/>
</dbReference>
<dbReference type="InterPro" id="IPR046357">
    <property type="entry name" value="PPIase_dom_sf"/>
</dbReference>
<dbReference type="HAMAP" id="MF_00303">
    <property type="entry name" value="Trigger_factor_Tig"/>
    <property type="match status" value="1"/>
</dbReference>
<gene>
    <name evidence="12" type="primary">tig</name>
    <name evidence="17" type="ORF">H6G03_10655</name>
</gene>
<evidence type="ECO:0000313" key="18">
    <source>
        <dbReference type="Proteomes" id="UP000641646"/>
    </source>
</evidence>
<dbReference type="PANTHER" id="PTHR30560">
    <property type="entry name" value="TRIGGER FACTOR CHAPERONE AND PEPTIDYL-PROLYL CIS/TRANS ISOMERASE"/>
    <property type="match status" value="1"/>
</dbReference>
<dbReference type="SUPFAM" id="SSF109998">
    <property type="entry name" value="Triger factor/SurA peptide-binding domain-like"/>
    <property type="match status" value="1"/>
</dbReference>
<dbReference type="FunFam" id="3.30.70.1050:FF:000004">
    <property type="entry name" value="Trigger factor"/>
    <property type="match status" value="1"/>
</dbReference>
<reference evidence="17" key="1">
    <citation type="journal article" date="2015" name="ISME J.">
        <title>Draft Genome Sequence of Streptomyces incarnatus NRRL8089, which Produces the Nucleoside Antibiotic Sinefungin.</title>
        <authorList>
            <person name="Oshima K."/>
            <person name="Hattori M."/>
            <person name="Shimizu H."/>
            <person name="Fukuda K."/>
            <person name="Nemoto M."/>
            <person name="Inagaki K."/>
            <person name="Tamura T."/>
        </authorList>
    </citation>
    <scope>NUCLEOTIDE SEQUENCE</scope>
    <source>
        <strain evidence="17">FACHB-1375</strain>
    </source>
</reference>
<comment type="function">
    <text evidence="10 12">Involved in protein export. Acts as a chaperone by maintaining the newly synthesized protein in an open conformation. Functions as a peptidyl-prolyl cis-trans isomerase.</text>
</comment>
<keyword evidence="18" id="KW-1185">Reference proteome</keyword>
<evidence type="ECO:0000256" key="6">
    <source>
        <dbReference type="ARBA" id="ARBA00023110"/>
    </source>
</evidence>
<dbReference type="PANTHER" id="PTHR30560:SF3">
    <property type="entry name" value="TRIGGER FACTOR-LIKE PROTEIN TIG, CHLOROPLASTIC"/>
    <property type="match status" value="1"/>
</dbReference>
<keyword evidence="7 12" id="KW-0143">Chaperone</keyword>
<dbReference type="GO" id="GO:0044183">
    <property type="term" value="F:protein folding chaperone"/>
    <property type="evidence" value="ECO:0007669"/>
    <property type="project" value="TreeGrafter"/>
</dbReference>
<evidence type="ECO:0000256" key="3">
    <source>
        <dbReference type="ARBA" id="ARBA00013194"/>
    </source>
</evidence>
<dbReference type="Gene3D" id="3.10.50.40">
    <property type="match status" value="1"/>
</dbReference>
<dbReference type="NCBIfam" id="TIGR00115">
    <property type="entry name" value="tig"/>
    <property type="match status" value="1"/>
</dbReference>
<keyword evidence="12" id="KW-0963">Cytoplasm</keyword>
<evidence type="ECO:0000256" key="9">
    <source>
        <dbReference type="ARBA" id="ARBA00023306"/>
    </source>
</evidence>
<dbReference type="PROSITE" id="PS50059">
    <property type="entry name" value="FKBP_PPIASE"/>
    <property type="match status" value="1"/>
</dbReference>
<dbReference type="FunFam" id="3.10.50.40:FF:000001">
    <property type="entry name" value="Trigger factor"/>
    <property type="match status" value="1"/>
</dbReference>
<proteinExistence type="inferred from homology"/>
<comment type="domain">
    <text evidence="12">Consists of 3 domains; the N-terminus binds the ribosome, the middle domain has PPIase activity, while the C-terminus has intrinsic chaperone activity on its own.</text>
</comment>
<dbReference type="GO" id="GO:0015031">
    <property type="term" value="P:protein transport"/>
    <property type="evidence" value="ECO:0007669"/>
    <property type="project" value="UniProtKB-UniRule"/>
</dbReference>
<evidence type="ECO:0000256" key="7">
    <source>
        <dbReference type="ARBA" id="ARBA00023186"/>
    </source>
</evidence>
<dbReference type="GO" id="GO:0043335">
    <property type="term" value="P:protein unfolding"/>
    <property type="evidence" value="ECO:0007669"/>
    <property type="project" value="TreeGrafter"/>
</dbReference>
<evidence type="ECO:0000256" key="2">
    <source>
        <dbReference type="ARBA" id="ARBA00005464"/>
    </source>
</evidence>
<dbReference type="GO" id="GO:0051301">
    <property type="term" value="P:cell division"/>
    <property type="evidence" value="ECO:0007669"/>
    <property type="project" value="UniProtKB-KW"/>
</dbReference>
<evidence type="ECO:0000256" key="8">
    <source>
        <dbReference type="ARBA" id="ARBA00023235"/>
    </source>
</evidence>
<dbReference type="Proteomes" id="UP000641646">
    <property type="component" value="Unassembled WGS sequence"/>
</dbReference>
<evidence type="ECO:0000256" key="4">
    <source>
        <dbReference type="ARBA" id="ARBA00016902"/>
    </source>
</evidence>
<accession>A0A926VD14</accession>
<comment type="subcellular location">
    <subcellularLocation>
        <location evidence="12">Cytoplasm</location>
    </subcellularLocation>
    <text evidence="12">About half TF is bound to the ribosome near the polypeptide exit tunnel while the other half is free in the cytoplasm.</text>
</comment>
<evidence type="ECO:0000256" key="15">
    <source>
        <dbReference type="SAM" id="MobiDB-lite"/>
    </source>
</evidence>
<dbReference type="PIRSF" id="PIRSF003095">
    <property type="entry name" value="Trigger_factor"/>
    <property type="match status" value="1"/>
</dbReference>
<dbReference type="InterPro" id="IPR005215">
    <property type="entry name" value="Trig_fac"/>
</dbReference>
<dbReference type="InterPro" id="IPR008881">
    <property type="entry name" value="Trigger_fac_ribosome-bd_bac"/>
</dbReference>
<dbReference type="EC" id="5.2.1.8" evidence="3 12"/>
<dbReference type="GO" id="GO:0005737">
    <property type="term" value="C:cytoplasm"/>
    <property type="evidence" value="ECO:0007669"/>
    <property type="project" value="UniProtKB-SubCell"/>
</dbReference>
<feature type="compositionally biased region" description="Low complexity" evidence="15">
    <location>
        <begin position="466"/>
        <end position="480"/>
    </location>
</feature>
<evidence type="ECO:0000256" key="14">
    <source>
        <dbReference type="RuleBase" id="RU003914"/>
    </source>
</evidence>
<keyword evidence="6 12" id="KW-0697">Rotamase</keyword>
<evidence type="ECO:0000256" key="12">
    <source>
        <dbReference type="HAMAP-Rule" id="MF_00303"/>
    </source>
</evidence>
<sequence length="492" mass="55025">MKVTQEKLPQSQIGLEIEISPEMSKKAYEQVFQDLARSANIPGFRKGKVPRHILVQRFGSTRLKAAALEELIRDGVKEAIKQESIEAIGNYQLRSDFDRLVNQFEPGKALTFSATVDVPPVVNLKEYTGLQLKAEEVKYDPSSVDKFLEERRKEHATLVPVSGRPAQWGDTAVVDFKGRLTGAGEGEGEAGGEIPGGEAQDFQVELAEGRFIKGFVDGIVGLNVGETKEISVQFPADYPQKDLADKPAMFEVTLKDLKEKELPELNDDFADEVSEFQTLEELRSHLESRFQEQAESKTKANKQEVLLNELLKQVEVDLPQTLIEEEINELVTQTAMRLSNQGIDIKRLFTQEMIPQLRERSRPEAIDRIKRTLALREIGKRESIEVESAAVKARMQELLEEYGDGKDIDPQRLQEFVENELLTEKIVAWLEEHSTIELVPEGSLSPATEEKQLETEANADVEVAAEVETSTTDASTPAAAEILPTQGEQLEA</sequence>
<dbReference type="Pfam" id="PF05698">
    <property type="entry name" value="Trigger_C"/>
    <property type="match status" value="1"/>
</dbReference>
<dbReference type="InterPro" id="IPR008880">
    <property type="entry name" value="Trigger_fac_C"/>
</dbReference>
<evidence type="ECO:0000256" key="10">
    <source>
        <dbReference type="ARBA" id="ARBA00024849"/>
    </source>
</evidence>
<dbReference type="Pfam" id="PF05697">
    <property type="entry name" value="Trigger_N"/>
    <property type="match status" value="1"/>
</dbReference>
<keyword evidence="9 12" id="KW-0131">Cell cycle</keyword>
<comment type="similarity">
    <text evidence="2 12 14">Belongs to the FKBP-type PPIase family. Tig subfamily.</text>
</comment>
<comment type="caution">
    <text evidence="17">The sequence shown here is derived from an EMBL/GenBank/DDBJ whole genome shotgun (WGS) entry which is preliminary data.</text>
</comment>
<evidence type="ECO:0000256" key="1">
    <source>
        <dbReference type="ARBA" id="ARBA00000971"/>
    </source>
</evidence>
<dbReference type="InterPro" id="IPR037041">
    <property type="entry name" value="Trigger_fac_C_sf"/>
</dbReference>
<dbReference type="EMBL" id="JACJPW010000022">
    <property type="protein sequence ID" value="MBD2181562.1"/>
    <property type="molecule type" value="Genomic_DNA"/>
</dbReference>
<feature type="region of interest" description="Disordered" evidence="15">
    <location>
        <begin position="465"/>
        <end position="492"/>
    </location>
</feature>
<dbReference type="InterPro" id="IPR001179">
    <property type="entry name" value="PPIase_FKBP_dom"/>
</dbReference>